<sequence>MKFTTVVAAILSMAAFAIAAPVAAPAAEEVAARQNHGMCVSGQPGGVTQIDC</sequence>
<evidence type="ECO:0000313" key="2">
    <source>
        <dbReference type="EMBL" id="KAF2259996.1"/>
    </source>
</evidence>
<comment type="caution">
    <text evidence="2">The sequence shown here is derived from an EMBL/GenBank/DDBJ whole genome shotgun (WGS) entry which is preliminary data.</text>
</comment>
<reference evidence="3" key="1">
    <citation type="journal article" date="2020" name="Stud. Mycol.">
        <title>101 Dothideomycetes genomes: A test case for predicting lifestyles and emergence of pathogens.</title>
        <authorList>
            <person name="Haridas S."/>
            <person name="Albert R."/>
            <person name="Binder M."/>
            <person name="Bloem J."/>
            <person name="LaButti K."/>
            <person name="Salamov A."/>
            <person name="Andreopoulos B."/>
            <person name="Baker S."/>
            <person name="Barry K."/>
            <person name="Bills G."/>
            <person name="Bluhm B."/>
            <person name="Cannon C."/>
            <person name="Castanera R."/>
            <person name="Culley D."/>
            <person name="Daum C."/>
            <person name="Ezra D."/>
            <person name="Gonzalez J."/>
            <person name="Henrissat B."/>
            <person name="Kuo A."/>
            <person name="Liang C."/>
            <person name="Lipzen A."/>
            <person name="Lutzoni F."/>
            <person name="Magnuson J."/>
            <person name="Mondo S."/>
            <person name="Nolan M."/>
            <person name="Ohm R."/>
            <person name="Pangilinan J."/>
            <person name="Park H.-J."/>
            <person name="Ramirez L."/>
            <person name="Alfaro M."/>
            <person name="Sun H."/>
            <person name="Tritt A."/>
            <person name="Yoshinaga Y."/>
            <person name="Zwiers L.-H."/>
            <person name="Turgeon B."/>
            <person name="Goodwin S."/>
            <person name="Spatafora J."/>
            <person name="Crous P."/>
            <person name="Grigoriev I."/>
        </authorList>
    </citation>
    <scope>NUCLEOTIDE SEQUENCE [LARGE SCALE GENOMIC DNA]</scope>
    <source>
        <strain evidence="3">CBS 304.66</strain>
    </source>
</reference>
<accession>A0A9P4K0R6</accession>
<organism evidence="2 3">
    <name type="scientific">Lojkania enalia</name>
    <dbReference type="NCBI Taxonomy" id="147567"/>
    <lineage>
        <taxon>Eukaryota</taxon>
        <taxon>Fungi</taxon>
        <taxon>Dikarya</taxon>
        <taxon>Ascomycota</taxon>
        <taxon>Pezizomycotina</taxon>
        <taxon>Dothideomycetes</taxon>
        <taxon>Pleosporomycetidae</taxon>
        <taxon>Pleosporales</taxon>
        <taxon>Pleosporales incertae sedis</taxon>
        <taxon>Lojkania</taxon>
    </lineage>
</organism>
<feature type="chain" id="PRO_5040445392" evidence="1">
    <location>
        <begin position="20"/>
        <end position="52"/>
    </location>
</feature>
<feature type="signal peptide" evidence="1">
    <location>
        <begin position="1"/>
        <end position="19"/>
    </location>
</feature>
<evidence type="ECO:0000256" key="1">
    <source>
        <dbReference type="SAM" id="SignalP"/>
    </source>
</evidence>
<name>A0A9P4K0R6_9PLEO</name>
<dbReference type="EMBL" id="ML986692">
    <property type="protein sequence ID" value="KAF2259996.1"/>
    <property type="molecule type" value="Genomic_DNA"/>
</dbReference>
<evidence type="ECO:0000313" key="3">
    <source>
        <dbReference type="Proteomes" id="UP000800093"/>
    </source>
</evidence>
<dbReference type="Proteomes" id="UP000800093">
    <property type="component" value="Unassembled WGS sequence"/>
</dbReference>
<proteinExistence type="predicted"/>
<dbReference type="AlphaFoldDB" id="A0A9P4K0R6"/>
<protein>
    <submittedName>
        <fullName evidence="2">Uncharacterized protein</fullName>
    </submittedName>
</protein>
<gene>
    <name evidence="2" type="ORF">CC78DRAFT_585381</name>
</gene>
<keyword evidence="3" id="KW-1185">Reference proteome</keyword>
<keyword evidence="1" id="KW-0732">Signal</keyword>